<feature type="repeat" description="TPR" evidence="1">
    <location>
        <begin position="230"/>
        <end position="263"/>
    </location>
</feature>
<dbReference type="PANTHER" id="PTHR34220">
    <property type="entry name" value="SENSOR HISTIDINE KINASE YPDA"/>
    <property type="match status" value="1"/>
</dbReference>
<dbReference type="Gene3D" id="1.25.40.10">
    <property type="entry name" value="Tetratricopeptide repeat domain"/>
    <property type="match status" value="3"/>
</dbReference>
<dbReference type="InterPro" id="IPR019734">
    <property type="entry name" value="TPR_rpt"/>
</dbReference>
<feature type="repeat" description="TPR" evidence="1">
    <location>
        <begin position="115"/>
        <end position="148"/>
    </location>
</feature>
<dbReference type="RefSeq" id="WP_242938198.1">
    <property type="nucleotide sequence ID" value="NZ_CP094326.1"/>
</dbReference>
<name>A0ABY3YQI0_9FLAO</name>
<keyword evidence="2" id="KW-0175">Coiled coil</keyword>
<dbReference type="Gene3D" id="3.30.565.10">
    <property type="entry name" value="Histidine kinase-like ATPase, C-terminal domain"/>
    <property type="match status" value="1"/>
</dbReference>
<protein>
    <submittedName>
        <fullName evidence="6">Tetratricopeptide repeat protein</fullName>
    </submittedName>
</protein>
<organism evidence="6 7">
    <name type="scientific">Zhouia spongiae</name>
    <dbReference type="NCBI Taxonomy" id="2202721"/>
    <lineage>
        <taxon>Bacteria</taxon>
        <taxon>Pseudomonadati</taxon>
        <taxon>Bacteroidota</taxon>
        <taxon>Flavobacteriia</taxon>
        <taxon>Flavobacteriales</taxon>
        <taxon>Flavobacteriaceae</taxon>
        <taxon>Zhouia</taxon>
    </lineage>
</organism>
<evidence type="ECO:0000256" key="2">
    <source>
        <dbReference type="SAM" id="Coils"/>
    </source>
</evidence>
<evidence type="ECO:0000256" key="3">
    <source>
        <dbReference type="SAM" id="Phobius"/>
    </source>
</evidence>
<dbReference type="InterPro" id="IPR050640">
    <property type="entry name" value="Bact_2-comp_sensor_kinase"/>
</dbReference>
<evidence type="ECO:0000256" key="1">
    <source>
        <dbReference type="PROSITE-ProRule" id="PRU00339"/>
    </source>
</evidence>
<evidence type="ECO:0000259" key="5">
    <source>
        <dbReference type="Pfam" id="PF06580"/>
    </source>
</evidence>
<dbReference type="Proteomes" id="UP000829476">
    <property type="component" value="Chromosome"/>
</dbReference>
<dbReference type="InterPro" id="IPR010559">
    <property type="entry name" value="Sig_transdc_His_kin_internal"/>
</dbReference>
<keyword evidence="3" id="KW-1133">Transmembrane helix</keyword>
<gene>
    <name evidence="6" type="ORF">MQE36_05635</name>
</gene>
<dbReference type="PROSITE" id="PS50293">
    <property type="entry name" value="TPR_REGION"/>
    <property type="match status" value="1"/>
</dbReference>
<reference evidence="6 7" key="1">
    <citation type="journal article" date="2018" name="Int. J. Syst. Evol. Microbiol.">
        <title>Zhouia spongiae sp. nov., isolated from a marine sponge.</title>
        <authorList>
            <person name="Zhuang L."/>
            <person name="Lin B."/>
            <person name="Qin F."/>
            <person name="Luo L."/>
        </authorList>
    </citation>
    <scope>NUCLEOTIDE SEQUENCE [LARGE SCALE GENOMIC DNA]</scope>
    <source>
        <strain evidence="6 7">HN-Y44</strain>
    </source>
</reference>
<dbReference type="InterPro" id="IPR011990">
    <property type="entry name" value="TPR-like_helical_dom_sf"/>
</dbReference>
<dbReference type="EMBL" id="CP094326">
    <property type="protein sequence ID" value="UNY99827.1"/>
    <property type="molecule type" value="Genomic_DNA"/>
</dbReference>
<dbReference type="InterPro" id="IPR036890">
    <property type="entry name" value="HATPase_C_sf"/>
</dbReference>
<dbReference type="SUPFAM" id="SSF55874">
    <property type="entry name" value="ATPase domain of HSP90 chaperone/DNA topoisomerase II/histidine kinase"/>
    <property type="match status" value="1"/>
</dbReference>
<feature type="coiled-coil region" evidence="2">
    <location>
        <begin position="262"/>
        <end position="328"/>
    </location>
</feature>
<sequence>MRIFLMGITRHVLFSALIFQMFSALAFQTTIEKSFAGIQKRGDSLMRLGKFQKAAEDFNTVYQHGLQQNDSALLALACNGLGSVRLYKKELDSAVHFYFKGLSYLPTGTRGMERIKILNNLAIVHSHLKQYEKAKQFFEEALPEAEGNLLLSILSNSYGVYVNLNEDQKAEACLNKAIQLSDELQNPYVKSVLYTNQCDFYLRQKRWDKALKSGLAGLAIKEEIQSKEHTIVFNNIGYAYHQLGKFEKARVYYQRALEGASLQEKEQLYKNLRNLFADIGNNKEALVYFEKYDAVKDSIKAEDFNGKIAELEEKYRSAQKQLEIESLEVENKLQKTVIRQQKYLGAFVLVLLCLMAGIVYVWLKQKNAGQELQRASLQQKLLLTQLSPHFIFNALQSVQSFLFLNKVESSMEYLHSFGKLIRGVLESSDKEYISLDQEIDILENYLLLQQAGTKSGFQYKIRTENIPEEALPDIELPGMLIQPFVENAVMHGIKNKEGGMILVKFELMTNDVLAVTIADNGSGIFPDQRTGKNGMYTSMGMDIIRKRIQTFNKTHKEKLLLKIDNHSDDSLYPGARVSIKIPLLN</sequence>
<dbReference type="PROSITE" id="PS50005">
    <property type="entry name" value="TPR"/>
    <property type="match status" value="2"/>
</dbReference>
<keyword evidence="3" id="KW-0812">Transmembrane</keyword>
<evidence type="ECO:0000313" key="7">
    <source>
        <dbReference type="Proteomes" id="UP000829476"/>
    </source>
</evidence>
<proteinExistence type="predicted"/>
<feature type="chain" id="PRO_5045542782" evidence="4">
    <location>
        <begin position="27"/>
        <end position="585"/>
    </location>
</feature>
<dbReference type="Pfam" id="PF13424">
    <property type="entry name" value="TPR_12"/>
    <property type="match status" value="1"/>
</dbReference>
<accession>A0ABY3YQI0</accession>
<dbReference type="SUPFAM" id="SSF48452">
    <property type="entry name" value="TPR-like"/>
    <property type="match status" value="2"/>
</dbReference>
<keyword evidence="3" id="KW-0472">Membrane</keyword>
<keyword evidence="4" id="KW-0732">Signal</keyword>
<dbReference type="SMART" id="SM00028">
    <property type="entry name" value="TPR"/>
    <property type="match status" value="6"/>
</dbReference>
<dbReference type="Pfam" id="PF06580">
    <property type="entry name" value="His_kinase"/>
    <property type="match status" value="1"/>
</dbReference>
<feature type="domain" description="Signal transduction histidine kinase internal region" evidence="5">
    <location>
        <begin position="378"/>
        <end position="451"/>
    </location>
</feature>
<keyword evidence="1" id="KW-0802">TPR repeat</keyword>
<feature type="signal peptide" evidence="4">
    <location>
        <begin position="1"/>
        <end position="26"/>
    </location>
</feature>
<keyword evidence="7" id="KW-1185">Reference proteome</keyword>
<feature type="transmembrane region" description="Helical" evidence="3">
    <location>
        <begin position="343"/>
        <end position="363"/>
    </location>
</feature>
<evidence type="ECO:0000256" key="4">
    <source>
        <dbReference type="SAM" id="SignalP"/>
    </source>
</evidence>
<evidence type="ECO:0000313" key="6">
    <source>
        <dbReference type="EMBL" id="UNY99827.1"/>
    </source>
</evidence>
<dbReference type="Pfam" id="PF13374">
    <property type="entry name" value="TPR_10"/>
    <property type="match status" value="1"/>
</dbReference>
<dbReference type="PANTHER" id="PTHR34220:SF7">
    <property type="entry name" value="SENSOR HISTIDINE KINASE YPDA"/>
    <property type="match status" value="1"/>
</dbReference>